<dbReference type="Gene3D" id="3.40.50.300">
    <property type="entry name" value="P-loop containing nucleotide triphosphate hydrolases"/>
    <property type="match status" value="1"/>
</dbReference>
<proteinExistence type="predicted"/>
<evidence type="ECO:0000256" key="1">
    <source>
        <dbReference type="ARBA" id="ARBA00022737"/>
    </source>
</evidence>
<reference evidence="3" key="1">
    <citation type="submission" date="2021-02" db="EMBL/GenBank/DDBJ databases">
        <authorList>
            <person name="Nowell W R."/>
        </authorList>
    </citation>
    <scope>NUCLEOTIDE SEQUENCE</scope>
</reference>
<dbReference type="EMBL" id="CAJOBC010006621">
    <property type="protein sequence ID" value="CAF3905520.1"/>
    <property type="molecule type" value="Genomic_DNA"/>
</dbReference>
<evidence type="ECO:0000313" key="5">
    <source>
        <dbReference type="Proteomes" id="UP000663829"/>
    </source>
</evidence>
<evidence type="ECO:0000313" key="4">
    <source>
        <dbReference type="EMBL" id="CAF3905520.1"/>
    </source>
</evidence>
<organism evidence="3 5">
    <name type="scientific">Didymodactylos carnosus</name>
    <dbReference type="NCBI Taxonomy" id="1234261"/>
    <lineage>
        <taxon>Eukaryota</taxon>
        <taxon>Metazoa</taxon>
        <taxon>Spiralia</taxon>
        <taxon>Gnathifera</taxon>
        <taxon>Rotifera</taxon>
        <taxon>Eurotatoria</taxon>
        <taxon>Bdelloidea</taxon>
        <taxon>Philodinida</taxon>
        <taxon>Philodinidae</taxon>
        <taxon>Didymodactylos</taxon>
    </lineage>
</organism>
<evidence type="ECO:0000259" key="2">
    <source>
        <dbReference type="PROSITE" id="PS50177"/>
    </source>
</evidence>
<evidence type="ECO:0000313" key="3">
    <source>
        <dbReference type="EMBL" id="CAF1141746.1"/>
    </source>
</evidence>
<dbReference type="PANTHER" id="PTHR19860:SF40">
    <property type="entry name" value="WD40 REPEAT-CONTAINING PROTEIN"/>
    <property type="match status" value="1"/>
</dbReference>
<dbReference type="InterPro" id="IPR027417">
    <property type="entry name" value="P-loop_NTPase"/>
</dbReference>
<comment type="caution">
    <text evidence="3">The sequence shown here is derived from an EMBL/GenBank/DDBJ whole genome shotgun (WGS) entry which is preliminary data.</text>
</comment>
<feature type="domain" description="NTF2" evidence="2">
    <location>
        <begin position="20"/>
        <end position="164"/>
    </location>
</feature>
<dbReference type="InterPro" id="IPR051191">
    <property type="entry name" value="DCAF12"/>
</dbReference>
<dbReference type="Proteomes" id="UP000663829">
    <property type="component" value="Unassembled WGS sequence"/>
</dbReference>
<protein>
    <recommendedName>
        <fullName evidence="2">NTF2 domain-containing protein</fullName>
    </recommendedName>
</protein>
<dbReference type="AlphaFoldDB" id="A0A814S2G1"/>
<feature type="non-terminal residue" evidence="3">
    <location>
        <position position="204"/>
    </location>
</feature>
<dbReference type="PROSITE" id="PS50177">
    <property type="entry name" value="NTF2_DOMAIN"/>
    <property type="match status" value="1"/>
</dbReference>
<dbReference type="EMBL" id="CAJNOQ010006620">
    <property type="protein sequence ID" value="CAF1141746.1"/>
    <property type="molecule type" value="Genomic_DNA"/>
</dbReference>
<dbReference type="SUPFAM" id="SSF52540">
    <property type="entry name" value="P-loop containing nucleoside triphosphate hydrolases"/>
    <property type="match status" value="1"/>
</dbReference>
<accession>A0A814S2G1</accession>
<dbReference type="InterPro" id="IPR018222">
    <property type="entry name" value="Nuclear_transport_factor_2_euk"/>
</dbReference>
<gene>
    <name evidence="3" type="ORF">GPM918_LOCUS20723</name>
    <name evidence="4" type="ORF">SRO942_LOCUS20723</name>
</gene>
<dbReference type="PANTHER" id="PTHR19860">
    <property type="entry name" value="DDB1- AND CUL4-ASSOCIATED FACTOR 12-RELATED"/>
    <property type="match status" value="1"/>
</dbReference>
<keyword evidence="1" id="KW-0677">Repeat</keyword>
<keyword evidence="5" id="KW-1185">Reference proteome</keyword>
<name>A0A814S2G1_9BILA</name>
<sequence length="204" mass="23611">REQNTTFLINKTQFYVERTVESSFLQKYVTGMDLDSSYELKQPEYAMNDGDSQPILAISGKAGDGKTMLLSKFILYLEVTAVMVYISYDNNLLTSTGERLAHDDNFLTNALKIIPGTIVIIIDGLDKGDIHQNRNYQQEFPLNSLNKLIFQNLSIIISCENDKLLHKTIKNTTKHYELELLPFTIEQRKFYVNNFFKCYNKVRK</sequence>
<dbReference type="Proteomes" id="UP000681722">
    <property type="component" value="Unassembled WGS sequence"/>
</dbReference>